<dbReference type="STRING" id="578942.SAMN05216289_11349"/>
<dbReference type="AlphaFoldDB" id="A0A1I4XYE6"/>
<evidence type="ECO:0000313" key="1">
    <source>
        <dbReference type="EMBL" id="SFN30941.1"/>
    </source>
</evidence>
<dbReference type="Pfam" id="PF06412">
    <property type="entry name" value="TraD"/>
    <property type="match status" value="1"/>
</dbReference>
<reference evidence="1 2" key="1">
    <citation type="submission" date="2016-10" db="EMBL/GenBank/DDBJ databases">
        <authorList>
            <person name="de Groot N.N."/>
        </authorList>
    </citation>
    <scope>NUCLEOTIDE SEQUENCE [LARGE SCALE GENOMIC DNA]</scope>
    <source>
        <strain evidence="1 2">CGMCC 1.7659</strain>
    </source>
</reference>
<dbReference type="EMBL" id="FOVF01000013">
    <property type="protein sequence ID" value="SFN30941.1"/>
    <property type="molecule type" value="Genomic_DNA"/>
</dbReference>
<proteinExistence type="predicted"/>
<protein>
    <submittedName>
        <fullName evidence="1">Uncharacterized protein</fullName>
    </submittedName>
</protein>
<gene>
    <name evidence="1" type="ORF">SAMN05216289_11349</name>
</gene>
<evidence type="ECO:0000313" key="2">
    <source>
        <dbReference type="Proteomes" id="UP000198575"/>
    </source>
</evidence>
<accession>A0A1I4XYE6</accession>
<keyword evidence="2" id="KW-1185">Reference proteome</keyword>
<dbReference type="InterPro" id="IPR009444">
    <property type="entry name" value="Conjugal_tfr_TraD_a-type"/>
</dbReference>
<name>A0A1I4XYE6_9GAMM</name>
<sequence>MRVSAREKNKNRRNLLRRRLMLGDTVISTGLGDIEKSDLIGLLMDARVRYIESPTLRMTVRKRGQEHERGEAGS</sequence>
<dbReference type="Proteomes" id="UP000198575">
    <property type="component" value="Unassembled WGS sequence"/>
</dbReference>
<organism evidence="1 2">
    <name type="scientific">Dokdonella immobilis</name>
    <dbReference type="NCBI Taxonomy" id="578942"/>
    <lineage>
        <taxon>Bacteria</taxon>
        <taxon>Pseudomonadati</taxon>
        <taxon>Pseudomonadota</taxon>
        <taxon>Gammaproteobacteria</taxon>
        <taxon>Lysobacterales</taxon>
        <taxon>Rhodanobacteraceae</taxon>
        <taxon>Dokdonella</taxon>
    </lineage>
</organism>